<sequence length="71" mass="7383">MTNGVLIPLVPSTGTDSLGYASIVDVLTDGLVPPFPAPIASRPLSGRPMDGAVERGNRSRRVIEVVGDPVE</sequence>
<organism evidence="1 2">
    <name type="scientific">Rhizobium binae</name>
    <dbReference type="NCBI Taxonomy" id="1138190"/>
    <lineage>
        <taxon>Bacteria</taxon>
        <taxon>Pseudomonadati</taxon>
        <taxon>Pseudomonadota</taxon>
        <taxon>Alphaproteobacteria</taxon>
        <taxon>Hyphomicrobiales</taxon>
        <taxon>Rhizobiaceae</taxon>
        <taxon>Rhizobium/Agrobacterium group</taxon>
        <taxon>Rhizobium</taxon>
    </lineage>
</organism>
<name>A0ABV2MC77_9HYPH</name>
<accession>A0ABV2MC77</accession>
<gene>
    <name evidence="1" type="ORF">ABID08_001413</name>
</gene>
<protein>
    <submittedName>
        <fullName evidence="1">Uncharacterized protein</fullName>
    </submittedName>
</protein>
<evidence type="ECO:0000313" key="2">
    <source>
        <dbReference type="Proteomes" id="UP001549077"/>
    </source>
</evidence>
<keyword evidence="2" id="KW-1185">Reference proteome</keyword>
<comment type="caution">
    <text evidence="1">The sequence shown here is derived from an EMBL/GenBank/DDBJ whole genome shotgun (WGS) entry which is preliminary data.</text>
</comment>
<reference evidence="1 2" key="1">
    <citation type="submission" date="2024-06" db="EMBL/GenBank/DDBJ databases">
        <title>Genomic Encyclopedia of Type Strains, Phase IV (KMG-IV): sequencing the most valuable type-strain genomes for metagenomic binning, comparative biology and taxonomic classification.</title>
        <authorList>
            <person name="Goeker M."/>
        </authorList>
    </citation>
    <scope>NUCLEOTIDE SEQUENCE [LARGE SCALE GENOMIC DNA]</scope>
    <source>
        <strain evidence="1 2">DSM 29288</strain>
    </source>
</reference>
<evidence type="ECO:0000313" key="1">
    <source>
        <dbReference type="EMBL" id="MET3754070.1"/>
    </source>
</evidence>
<dbReference type="EMBL" id="JBEPMY010000002">
    <property type="protein sequence ID" value="MET3754070.1"/>
    <property type="molecule type" value="Genomic_DNA"/>
</dbReference>
<proteinExistence type="predicted"/>
<dbReference type="Proteomes" id="UP001549077">
    <property type="component" value="Unassembled WGS sequence"/>
</dbReference>